<evidence type="ECO:0000313" key="1">
    <source>
        <dbReference type="EMBL" id="KZM70962.1"/>
    </source>
</evidence>
<organism evidence="1 2">
    <name type="scientific">Nocardia terpenica</name>
    <dbReference type="NCBI Taxonomy" id="455432"/>
    <lineage>
        <taxon>Bacteria</taxon>
        <taxon>Bacillati</taxon>
        <taxon>Actinomycetota</taxon>
        <taxon>Actinomycetes</taxon>
        <taxon>Mycobacteriales</taxon>
        <taxon>Nocardiaceae</taxon>
        <taxon>Nocardia</taxon>
    </lineage>
</organism>
<dbReference type="Proteomes" id="UP000076512">
    <property type="component" value="Unassembled WGS sequence"/>
</dbReference>
<dbReference type="EMBL" id="LWGR01000013">
    <property type="protein sequence ID" value="KZM70962.1"/>
    <property type="molecule type" value="Genomic_DNA"/>
</dbReference>
<comment type="caution">
    <text evidence="1">The sequence shown here is derived from an EMBL/GenBank/DDBJ whole genome shotgun (WGS) entry which is preliminary data.</text>
</comment>
<name>A0A164K2I4_9NOCA</name>
<gene>
    <name evidence="1" type="ORF">AWN90_41290</name>
</gene>
<reference evidence="1 2" key="1">
    <citation type="submission" date="2016-04" db="EMBL/GenBank/DDBJ databases">
        <authorList>
            <person name="Evans L.H."/>
            <person name="Alamgir A."/>
            <person name="Owens N."/>
            <person name="Weber N.D."/>
            <person name="Virtaneva K."/>
            <person name="Barbian K."/>
            <person name="Babar A."/>
            <person name="Rosenke K."/>
        </authorList>
    </citation>
    <scope>NUCLEOTIDE SEQUENCE [LARGE SCALE GENOMIC DNA]</scope>
    <source>
        <strain evidence="1 2">IFM 0406</strain>
    </source>
</reference>
<keyword evidence="2" id="KW-1185">Reference proteome</keyword>
<sequence>MIVKVREIAAGAPDNIYAATTEDGTPVCAYVLGGEGSCLIGKALVALGVPLAVFEQRTVSGKLFNTRFIDVPEWLALLGWDNGTQARWLHCVQAHQDCDVPWGTAIEYADRKATIGALSL</sequence>
<protein>
    <submittedName>
        <fullName evidence="1">Uncharacterized protein</fullName>
    </submittedName>
</protein>
<accession>A0A164K2I4</accession>
<evidence type="ECO:0000313" key="2">
    <source>
        <dbReference type="Proteomes" id="UP000076512"/>
    </source>
</evidence>
<proteinExistence type="predicted"/>
<dbReference type="AlphaFoldDB" id="A0A164K2I4"/>
<dbReference type="STRING" id="455432.AWN90_41290"/>